<feature type="transmembrane region" description="Helical" evidence="5">
    <location>
        <begin position="34"/>
        <end position="52"/>
    </location>
</feature>
<evidence type="ECO:0000256" key="4">
    <source>
        <dbReference type="RuleBase" id="RU003750"/>
    </source>
</evidence>
<dbReference type="InterPro" id="IPR048254">
    <property type="entry name" value="CDP_ALCOHOL_P_TRANSF_CS"/>
</dbReference>
<dbReference type="PANTHER" id="PTHR10414:SF37">
    <property type="entry name" value="BB IN A BOXCAR, ISOFORM C"/>
    <property type="match status" value="1"/>
</dbReference>
<evidence type="ECO:0000256" key="3">
    <source>
        <dbReference type="ARBA" id="ARBA00023136"/>
    </source>
</evidence>
<dbReference type="Proteomes" id="UP000320176">
    <property type="component" value="Unassembled WGS sequence"/>
</dbReference>
<feature type="transmembrane region" description="Helical" evidence="5">
    <location>
        <begin position="181"/>
        <end position="202"/>
    </location>
</feature>
<accession>A0A5C6AXT2</accession>
<dbReference type="AlphaFoldDB" id="A0A5C6AXT2"/>
<keyword evidence="5" id="KW-0812">Transmembrane</keyword>
<dbReference type="InterPro" id="IPR000462">
    <property type="entry name" value="CDP-OH_P_trans"/>
</dbReference>
<comment type="subcellular location">
    <subcellularLocation>
        <location evidence="1">Membrane</location>
    </subcellularLocation>
</comment>
<comment type="caution">
    <text evidence="6">The sequence shown here is derived from an EMBL/GenBank/DDBJ whole genome shotgun (WGS) entry which is preliminary data.</text>
</comment>
<keyword evidence="7" id="KW-1185">Reference proteome</keyword>
<evidence type="ECO:0000256" key="1">
    <source>
        <dbReference type="ARBA" id="ARBA00004370"/>
    </source>
</evidence>
<feature type="transmembrane region" description="Helical" evidence="5">
    <location>
        <begin position="103"/>
        <end position="136"/>
    </location>
</feature>
<evidence type="ECO:0000313" key="7">
    <source>
        <dbReference type="Proteomes" id="UP000320176"/>
    </source>
</evidence>
<dbReference type="GO" id="GO:0016020">
    <property type="term" value="C:membrane"/>
    <property type="evidence" value="ECO:0007669"/>
    <property type="project" value="UniProtKB-SubCell"/>
</dbReference>
<dbReference type="RefSeq" id="WP_146520092.1">
    <property type="nucleotide sequence ID" value="NZ_CP151726.1"/>
</dbReference>
<evidence type="ECO:0000313" key="6">
    <source>
        <dbReference type="EMBL" id="TWU04723.1"/>
    </source>
</evidence>
<keyword evidence="3 5" id="KW-0472">Membrane</keyword>
<dbReference type="EMBL" id="SJPN01000003">
    <property type="protein sequence ID" value="TWU04723.1"/>
    <property type="molecule type" value="Genomic_DNA"/>
</dbReference>
<dbReference type="Pfam" id="PF01066">
    <property type="entry name" value="CDP-OH_P_transf"/>
    <property type="match status" value="1"/>
</dbReference>
<keyword evidence="2 4" id="KW-0808">Transferase</keyword>
<protein>
    <submittedName>
        <fullName evidence="6">CDP-alcohol phosphatidyltransferase</fullName>
    </submittedName>
</protein>
<reference evidence="6 7" key="1">
    <citation type="submission" date="2019-02" db="EMBL/GenBank/DDBJ databases">
        <title>Deep-cultivation of Planctomycetes and their phenomic and genomic characterization uncovers novel biology.</title>
        <authorList>
            <person name="Wiegand S."/>
            <person name="Jogler M."/>
            <person name="Boedeker C."/>
            <person name="Pinto D."/>
            <person name="Vollmers J."/>
            <person name="Rivas-Marin E."/>
            <person name="Kohn T."/>
            <person name="Peeters S.H."/>
            <person name="Heuer A."/>
            <person name="Rast P."/>
            <person name="Oberbeckmann S."/>
            <person name="Bunk B."/>
            <person name="Jeske O."/>
            <person name="Meyerdierks A."/>
            <person name="Storesund J.E."/>
            <person name="Kallscheuer N."/>
            <person name="Luecker S."/>
            <person name="Lage O.M."/>
            <person name="Pohl T."/>
            <person name="Merkel B.J."/>
            <person name="Hornburger P."/>
            <person name="Mueller R.-W."/>
            <person name="Bruemmer F."/>
            <person name="Labrenz M."/>
            <person name="Spormann A.M."/>
            <person name="Op Den Camp H."/>
            <person name="Overmann J."/>
            <person name="Amann R."/>
            <person name="Jetten M.S.M."/>
            <person name="Mascher T."/>
            <person name="Medema M.H."/>
            <person name="Devos D.P."/>
            <person name="Kaster A.-K."/>
            <person name="Ovreas L."/>
            <person name="Rohde M."/>
            <person name="Galperin M.Y."/>
            <person name="Jogler C."/>
        </authorList>
    </citation>
    <scope>NUCLEOTIDE SEQUENCE [LARGE SCALE GENOMIC DNA]</scope>
    <source>
        <strain evidence="6 7">Pla52n</strain>
    </source>
</reference>
<evidence type="ECO:0000256" key="2">
    <source>
        <dbReference type="ARBA" id="ARBA00022679"/>
    </source>
</evidence>
<name>A0A5C6AXT2_9BACT</name>
<dbReference type="GO" id="GO:0008654">
    <property type="term" value="P:phospholipid biosynthetic process"/>
    <property type="evidence" value="ECO:0007669"/>
    <property type="project" value="InterPro"/>
</dbReference>
<keyword evidence="5" id="KW-1133">Transmembrane helix</keyword>
<organism evidence="6 7">
    <name type="scientific">Stieleria varia</name>
    <dbReference type="NCBI Taxonomy" id="2528005"/>
    <lineage>
        <taxon>Bacteria</taxon>
        <taxon>Pseudomonadati</taxon>
        <taxon>Planctomycetota</taxon>
        <taxon>Planctomycetia</taxon>
        <taxon>Pirellulales</taxon>
        <taxon>Pirellulaceae</taxon>
        <taxon>Stieleria</taxon>
    </lineage>
</organism>
<dbReference type="Gene3D" id="1.20.120.1760">
    <property type="match status" value="1"/>
</dbReference>
<dbReference type="OrthoDB" id="272054at2"/>
<comment type="similarity">
    <text evidence="4">Belongs to the CDP-alcohol phosphatidyltransferase class-I family.</text>
</comment>
<dbReference type="GO" id="GO:0016780">
    <property type="term" value="F:phosphotransferase activity, for other substituted phosphate groups"/>
    <property type="evidence" value="ECO:0007669"/>
    <property type="project" value="InterPro"/>
</dbReference>
<evidence type="ECO:0000256" key="5">
    <source>
        <dbReference type="SAM" id="Phobius"/>
    </source>
</evidence>
<dbReference type="InterPro" id="IPR014472">
    <property type="entry name" value="CHOPT"/>
</dbReference>
<feature type="transmembrane region" description="Helical" evidence="5">
    <location>
        <begin position="157"/>
        <end position="175"/>
    </location>
</feature>
<proteinExistence type="inferred from homology"/>
<gene>
    <name evidence="6" type="ORF">Pla52n_27660</name>
</gene>
<dbReference type="PANTHER" id="PTHR10414">
    <property type="entry name" value="ETHANOLAMINEPHOSPHOTRANSFERASE"/>
    <property type="match status" value="1"/>
</dbReference>
<dbReference type="PROSITE" id="PS00379">
    <property type="entry name" value="CDP_ALCOHOL_P_TRANSF"/>
    <property type="match status" value="1"/>
</dbReference>
<sequence>MTRISHSLLDPLIGPRIKALYPHLRLPRSLPPEAIVLAGHLSAIAGAVGFAFSTRFWWGGVLAAIGVAGNHAADCLDGTHARQTGQCRNGGELLDHFTDPLSFAYWMIGIAVACGRLDIGLAAVCCLFAFAVLTNIKAKMTGEFQLAAFGPTEFKTGLVLLGIVFSSMVGFSVTPDLRVQIATWVYAAMTLSGCCFLVWQLVSSIREVNQSAAPADTSEWVCR</sequence>
<dbReference type="InterPro" id="IPR043130">
    <property type="entry name" value="CDP-OH_PTrfase_TM_dom"/>
</dbReference>